<name>A0A409Y4F9_9AGAR</name>
<comment type="caution">
    <text evidence="1">The sequence shown here is derived from an EMBL/GenBank/DDBJ whole genome shotgun (WGS) entry which is preliminary data.</text>
</comment>
<dbReference type="STRING" id="231916.A0A409Y4F9"/>
<dbReference type="OrthoDB" id="2878542at2759"/>
<keyword evidence="2" id="KW-1185">Reference proteome</keyword>
<gene>
    <name evidence="1" type="ORF">CVT26_013066</name>
</gene>
<dbReference type="EMBL" id="NHYE01001173">
    <property type="protein sequence ID" value="PPQ97890.1"/>
    <property type="molecule type" value="Genomic_DNA"/>
</dbReference>
<dbReference type="Gene3D" id="3.80.10.10">
    <property type="entry name" value="Ribonuclease Inhibitor"/>
    <property type="match status" value="1"/>
</dbReference>
<dbReference type="InParanoid" id="A0A409Y4F9"/>
<evidence type="ECO:0000313" key="1">
    <source>
        <dbReference type="EMBL" id="PPQ97890.1"/>
    </source>
</evidence>
<dbReference type="SUPFAM" id="SSF52047">
    <property type="entry name" value="RNI-like"/>
    <property type="match status" value="1"/>
</dbReference>
<proteinExistence type="predicted"/>
<evidence type="ECO:0000313" key="2">
    <source>
        <dbReference type="Proteomes" id="UP000284706"/>
    </source>
</evidence>
<dbReference type="Proteomes" id="UP000284706">
    <property type="component" value="Unassembled WGS sequence"/>
</dbReference>
<dbReference type="InterPro" id="IPR032675">
    <property type="entry name" value="LRR_dom_sf"/>
</dbReference>
<dbReference type="Gene3D" id="1.20.1280.50">
    <property type="match status" value="1"/>
</dbReference>
<organism evidence="1 2">
    <name type="scientific">Gymnopilus dilepis</name>
    <dbReference type="NCBI Taxonomy" id="231916"/>
    <lineage>
        <taxon>Eukaryota</taxon>
        <taxon>Fungi</taxon>
        <taxon>Dikarya</taxon>
        <taxon>Basidiomycota</taxon>
        <taxon>Agaricomycotina</taxon>
        <taxon>Agaricomycetes</taxon>
        <taxon>Agaricomycetidae</taxon>
        <taxon>Agaricales</taxon>
        <taxon>Agaricineae</taxon>
        <taxon>Hymenogastraceae</taxon>
        <taxon>Gymnopilus</taxon>
    </lineage>
</organism>
<accession>A0A409Y4F9</accession>
<reference evidence="1 2" key="1">
    <citation type="journal article" date="2018" name="Evol. Lett.">
        <title>Horizontal gene cluster transfer increased hallucinogenic mushroom diversity.</title>
        <authorList>
            <person name="Reynolds H.T."/>
            <person name="Vijayakumar V."/>
            <person name="Gluck-Thaler E."/>
            <person name="Korotkin H.B."/>
            <person name="Matheny P.B."/>
            <person name="Slot J.C."/>
        </authorList>
    </citation>
    <scope>NUCLEOTIDE SEQUENCE [LARGE SCALE GENOMIC DNA]</scope>
    <source>
        <strain evidence="1 2">SRW20</strain>
    </source>
</reference>
<dbReference type="AlphaFoldDB" id="A0A409Y4F9"/>
<sequence>MALEYVFKLQEFHPNACKIGENGICGFCSKISLLNTDIQRLQRALKILVDERRSLLDGYANQMHSAIYRIPPELLIRIFTLYAEDEHDSYLKAEYNSQANKPNLYPKGYTRPSRATSLTLSAVCKRWREVSFATPMLWTAPVVTIKPRPSRIQDELLTEWLDRSCNLPLDVSVFCLYKTDTSAINLIGRIIVQQAPRLARLDLNLPPNRCQDILNRLEGAQGLEELRLHPVETSEEYCRNRTLSLPVLPALRTLWINHAVNFNKTEFPALVTCDLGRLDMKDIVEILVHAPNLEQCAFSNVRCIHDQASPLRHAHLRKLDISSPTVDFMTVLLGILTLPSLQSIKFSVFNSQERSTTEPFENVFASFLYRSQCLLQEVELSGNSKDLSQETLMRRSAGQK</sequence>
<protein>
    <submittedName>
        <fullName evidence="1">Uncharacterized protein</fullName>
    </submittedName>
</protein>